<dbReference type="RefSeq" id="WP_109264227.1">
    <property type="nucleotide sequence ID" value="NZ_QEWP01000006.1"/>
</dbReference>
<dbReference type="GO" id="GO:0008236">
    <property type="term" value="F:serine-type peptidase activity"/>
    <property type="evidence" value="ECO:0007669"/>
    <property type="project" value="InterPro"/>
</dbReference>
<dbReference type="Pfam" id="PF03572">
    <property type="entry name" value="Peptidase_S41"/>
    <property type="match status" value="1"/>
</dbReference>
<sequence length="552" mass="62979">MKKHSLFLISLLSVFIFLLSIQTGKGQFHLIGTWEGVFMEDFLAIIEFSAGDENQMEGNLKMFAGDNQIQYDRIEAIELTNSKITFYVPAKETSFEGSFNDLNTKLSGQFVFPDGSKHAIRLNRKRSGKARLEEFILLKEEKTDAEKLRTDLHFLYNSLKKHHPSLYTFTPKDSFNLLFDTINNEINSALTLENFYFQTSKLTNAVGCSHTGVKLPSKYQSFINEFGNHFPLRLFFKDGRAFYLSGILYNDSSINPGSEVLSINDKPVDQIIKRMFFYIPSEGCNTTTKYHDLNKRFNKLFYFIDHSDEFKIKFHAKGAIKYKILSAIRLADLDSAGAKGQNQNLVDFSYLNNRPLGLLKIRSFALKDMERFFFQLDSVFGDLKNTNTQNLILDIRDNSGGHPIFAAQLFSYLTDKDFVYFKMNEEIKDFEPLYNTMQPSRKRFSGKVFVLINGGCLSTTGHLISLLKFNTNAIFIGEEPGSSFSCNDFSMKVTLPNSGMVVNIPRTTFETAVSGFTFCEPFPVDYPVTIKPIDVITGKDTYVKMVKAILEE</sequence>
<dbReference type="GO" id="GO:0004175">
    <property type="term" value="F:endopeptidase activity"/>
    <property type="evidence" value="ECO:0007669"/>
    <property type="project" value="TreeGrafter"/>
</dbReference>
<gene>
    <name evidence="2" type="ORF">DDZ16_09595</name>
</gene>
<proteinExistence type="predicted"/>
<dbReference type="SUPFAM" id="SSF52096">
    <property type="entry name" value="ClpP/crotonase"/>
    <property type="match status" value="1"/>
</dbReference>
<evidence type="ECO:0000313" key="3">
    <source>
        <dbReference type="Proteomes" id="UP000244956"/>
    </source>
</evidence>
<dbReference type="OrthoDB" id="5480566at2"/>
<dbReference type="GO" id="GO:0007165">
    <property type="term" value="P:signal transduction"/>
    <property type="evidence" value="ECO:0007669"/>
    <property type="project" value="TreeGrafter"/>
</dbReference>
<dbReference type="InterPro" id="IPR029045">
    <property type="entry name" value="ClpP/crotonase-like_dom_sf"/>
</dbReference>
<dbReference type="GO" id="GO:0006508">
    <property type="term" value="P:proteolysis"/>
    <property type="evidence" value="ECO:0007669"/>
    <property type="project" value="InterPro"/>
</dbReference>
<organism evidence="2 3">
    <name type="scientific">Marinilabilia rubra</name>
    <dbReference type="NCBI Taxonomy" id="2162893"/>
    <lineage>
        <taxon>Bacteria</taxon>
        <taxon>Pseudomonadati</taxon>
        <taxon>Bacteroidota</taxon>
        <taxon>Bacteroidia</taxon>
        <taxon>Marinilabiliales</taxon>
        <taxon>Marinilabiliaceae</taxon>
        <taxon>Marinilabilia</taxon>
    </lineage>
</organism>
<dbReference type="Gene3D" id="3.90.226.10">
    <property type="entry name" value="2-enoyl-CoA Hydratase, Chain A, domain 1"/>
    <property type="match status" value="1"/>
</dbReference>
<dbReference type="PANTHER" id="PTHR32060:SF30">
    <property type="entry name" value="CARBOXY-TERMINAL PROCESSING PROTEASE CTPA"/>
    <property type="match status" value="1"/>
</dbReference>
<dbReference type="InterPro" id="IPR005151">
    <property type="entry name" value="Tail-specific_protease"/>
</dbReference>
<dbReference type="EMBL" id="QEWP01000006">
    <property type="protein sequence ID" value="PWD99688.1"/>
    <property type="molecule type" value="Genomic_DNA"/>
</dbReference>
<dbReference type="AlphaFoldDB" id="A0A2U2B9E1"/>
<comment type="caution">
    <text evidence="2">The sequence shown here is derived from an EMBL/GenBank/DDBJ whole genome shotgun (WGS) entry which is preliminary data.</text>
</comment>
<reference evidence="2 3" key="1">
    <citation type="submission" date="2018-05" db="EMBL/GenBank/DDBJ databases">
        <title>Marinilabilia rubrum sp. nov., isolated from saltern sediment.</title>
        <authorList>
            <person name="Zhang R."/>
        </authorList>
    </citation>
    <scope>NUCLEOTIDE SEQUENCE [LARGE SCALE GENOMIC DNA]</scope>
    <source>
        <strain evidence="2 3">WTE16</strain>
    </source>
</reference>
<accession>A0A2U2B9E1</accession>
<protein>
    <recommendedName>
        <fullName evidence="1">Tail specific protease domain-containing protein</fullName>
    </recommendedName>
</protein>
<evidence type="ECO:0000259" key="1">
    <source>
        <dbReference type="Pfam" id="PF03572"/>
    </source>
</evidence>
<feature type="domain" description="Tail specific protease" evidence="1">
    <location>
        <begin position="356"/>
        <end position="486"/>
    </location>
</feature>
<dbReference type="PANTHER" id="PTHR32060">
    <property type="entry name" value="TAIL-SPECIFIC PROTEASE"/>
    <property type="match status" value="1"/>
</dbReference>
<name>A0A2U2B9E1_9BACT</name>
<dbReference type="GO" id="GO:0030288">
    <property type="term" value="C:outer membrane-bounded periplasmic space"/>
    <property type="evidence" value="ECO:0007669"/>
    <property type="project" value="TreeGrafter"/>
</dbReference>
<dbReference type="Proteomes" id="UP000244956">
    <property type="component" value="Unassembled WGS sequence"/>
</dbReference>
<keyword evidence="3" id="KW-1185">Reference proteome</keyword>
<evidence type="ECO:0000313" key="2">
    <source>
        <dbReference type="EMBL" id="PWD99688.1"/>
    </source>
</evidence>